<reference evidence="2" key="1">
    <citation type="submission" date="2023-07" db="EMBL/GenBank/DDBJ databases">
        <title>30 novel species of actinomycetes from the DSMZ collection.</title>
        <authorList>
            <person name="Nouioui I."/>
        </authorList>
    </citation>
    <scope>NUCLEOTIDE SEQUENCE [LARGE SCALE GENOMIC DNA]</scope>
    <source>
        <strain evidence="2">DSM 45055</strain>
    </source>
</reference>
<sequence length="67" mass="6768">MPSRARRPVGDRAYTPSALLDLLGPLPSLASPAAAEVVLASAADAVGLLLPSAESAFPPGRRTRSSA</sequence>
<evidence type="ECO:0000313" key="1">
    <source>
        <dbReference type="EMBL" id="MDT0302732.1"/>
    </source>
</evidence>
<dbReference type="RefSeq" id="WP_311545215.1">
    <property type="nucleotide sequence ID" value="NZ_JAVREK010000010.1"/>
</dbReference>
<protein>
    <submittedName>
        <fullName evidence="1">Uncharacterized protein</fullName>
    </submittedName>
</protein>
<evidence type="ECO:0000313" key="2">
    <source>
        <dbReference type="Proteomes" id="UP001183226"/>
    </source>
</evidence>
<gene>
    <name evidence="1" type="ORF">RM446_11475</name>
</gene>
<accession>A0ABU2KTV6</accession>
<name>A0ABU2KTV6_9ACTN</name>
<proteinExistence type="predicted"/>
<dbReference type="EMBL" id="JAVREK010000010">
    <property type="protein sequence ID" value="MDT0302732.1"/>
    <property type="molecule type" value="Genomic_DNA"/>
</dbReference>
<keyword evidence="2" id="KW-1185">Reference proteome</keyword>
<comment type="caution">
    <text evidence="1">The sequence shown here is derived from an EMBL/GenBank/DDBJ whole genome shotgun (WGS) entry which is preliminary data.</text>
</comment>
<organism evidence="1 2">
    <name type="scientific">Streptomonospora wellingtoniae</name>
    <dbReference type="NCBI Taxonomy" id="3075544"/>
    <lineage>
        <taxon>Bacteria</taxon>
        <taxon>Bacillati</taxon>
        <taxon>Actinomycetota</taxon>
        <taxon>Actinomycetes</taxon>
        <taxon>Streptosporangiales</taxon>
        <taxon>Nocardiopsidaceae</taxon>
        <taxon>Streptomonospora</taxon>
    </lineage>
</organism>
<dbReference type="Proteomes" id="UP001183226">
    <property type="component" value="Unassembled WGS sequence"/>
</dbReference>